<evidence type="ECO:0000256" key="5">
    <source>
        <dbReference type="ARBA" id="ARBA00022692"/>
    </source>
</evidence>
<name>A0A858T1K6_9RHOB</name>
<keyword evidence="13" id="KW-1185">Reference proteome</keyword>
<feature type="signal peptide" evidence="10">
    <location>
        <begin position="1"/>
        <end position="21"/>
    </location>
</feature>
<accession>A0A858T1K6</accession>
<dbReference type="KEGG" id="rpon:G3256_06275"/>
<evidence type="ECO:0000256" key="2">
    <source>
        <dbReference type="ARBA" id="ARBA00022475"/>
    </source>
</evidence>
<feature type="chain" id="PRO_5032348504" description="Cell division protein FtsQ" evidence="10">
    <location>
        <begin position="22"/>
        <end position="269"/>
    </location>
</feature>
<dbReference type="GO" id="GO:0032153">
    <property type="term" value="C:cell division site"/>
    <property type="evidence" value="ECO:0007669"/>
    <property type="project" value="UniProtKB-UniRule"/>
</dbReference>
<keyword evidence="2 9" id="KW-1003">Cell membrane</keyword>
<dbReference type="InterPro" id="IPR005548">
    <property type="entry name" value="Cell_div_FtsQ/DivIB_C"/>
</dbReference>
<keyword evidence="7 9" id="KW-0472">Membrane</keyword>
<dbReference type="PANTHER" id="PTHR35851">
    <property type="entry name" value="CELL DIVISION PROTEIN FTSQ"/>
    <property type="match status" value="1"/>
</dbReference>
<dbReference type="PROSITE" id="PS51779">
    <property type="entry name" value="POTRA"/>
    <property type="match status" value="1"/>
</dbReference>
<proteinExistence type="inferred from homology"/>
<sequence>MQRLMLTPAFRLMLRAGLPMALTFTAGTVWLSDETRREAIRETVSEAKAAFETRPEFMVRLMAIDGAGDALAADIREVVPLGFPISSFDLDLKSIRATISDLPPVRSATVRIRPGGILQVDVVPRRPVVVWRRPGGLNMVDVDGVLVDTLAARMDRPDLPLIAGAGAQKHVKEALELYRAAAPLGGRLRGIVRMGDRRWDVVLDRGQRILLPETDAVGALDRVIAMDGVQDVLARDIRRIDLRLGQRPTVQMSRAATGTWWEMREVSGQ</sequence>
<keyword evidence="4 9" id="KW-0132">Cell division</keyword>
<evidence type="ECO:0000259" key="11">
    <source>
        <dbReference type="PROSITE" id="PS51779"/>
    </source>
</evidence>
<evidence type="ECO:0000256" key="1">
    <source>
        <dbReference type="ARBA" id="ARBA00004370"/>
    </source>
</evidence>
<gene>
    <name evidence="9" type="primary">ftsQ</name>
    <name evidence="12" type="ORF">G3256_06275</name>
</gene>
<dbReference type="InterPro" id="IPR034746">
    <property type="entry name" value="POTRA"/>
</dbReference>
<evidence type="ECO:0000256" key="7">
    <source>
        <dbReference type="ARBA" id="ARBA00023136"/>
    </source>
</evidence>
<organism evidence="12 13">
    <name type="scientific">Roseobacter ponti</name>
    <dbReference type="NCBI Taxonomy" id="1891787"/>
    <lineage>
        <taxon>Bacteria</taxon>
        <taxon>Pseudomonadati</taxon>
        <taxon>Pseudomonadota</taxon>
        <taxon>Alphaproteobacteria</taxon>
        <taxon>Rhodobacterales</taxon>
        <taxon>Roseobacteraceae</taxon>
        <taxon>Roseobacter</taxon>
    </lineage>
</organism>
<dbReference type="GO" id="GO:0043093">
    <property type="term" value="P:FtsZ-dependent cytokinesis"/>
    <property type="evidence" value="ECO:0007669"/>
    <property type="project" value="UniProtKB-UniRule"/>
</dbReference>
<comment type="similarity">
    <text evidence="9">Belongs to the FtsQ/DivIB family. FtsQ subfamily.</text>
</comment>
<evidence type="ECO:0000256" key="3">
    <source>
        <dbReference type="ARBA" id="ARBA00022519"/>
    </source>
</evidence>
<keyword evidence="8 9" id="KW-0131">Cell cycle</keyword>
<keyword evidence="6 9" id="KW-1133">Transmembrane helix</keyword>
<keyword evidence="5 9" id="KW-0812">Transmembrane</keyword>
<evidence type="ECO:0000256" key="6">
    <source>
        <dbReference type="ARBA" id="ARBA00022989"/>
    </source>
</evidence>
<dbReference type="InterPro" id="IPR026579">
    <property type="entry name" value="FtsQ"/>
</dbReference>
<reference evidence="12 13" key="1">
    <citation type="submission" date="2020-02" db="EMBL/GenBank/DDBJ databases">
        <title>Genome sequence of Roseobacter ponti.</title>
        <authorList>
            <person name="Hollensteiner J."/>
            <person name="Schneider D."/>
            <person name="Poehlein A."/>
            <person name="Daniel R."/>
        </authorList>
    </citation>
    <scope>NUCLEOTIDE SEQUENCE [LARGE SCALE GENOMIC DNA]</scope>
    <source>
        <strain evidence="12 13">DSM 106830</strain>
    </source>
</reference>
<protein>
    <recommendedName>
        <fullName evidence="9">Cell division protein FtsQ</fullName>
    </recommendedName>
</protein>
<feature type="domain" description="POTRA" evidence="11">
    <location>
        <begin position="57"/>
        <end position="125"/>
    </location>
</feature>
<evidence type="ECO:0000256" key="10">
    <source>
        <dbReference type="SAM" id="SignalP"/>
    </source>
</evidence>
<dbReference type="GO" id="GO:0090529">
    <property type="term" value="P:cell septum assembly"/>
    <property type="evidence" value="ECO:0007669"/>
    <property type="project" value="InterPro"/>
</dbReference>
<dbReference type="AlphaFoldDB" id="A0A858T1K6"/>
<dbReference type="EMBL" id="CP048788">
    <property type="protein sequence ID" value="QJF53136.1"/>
    <property type="molecule type" value="Genomic_DNA"/>
</dbReference>
<dbReference type="Pfam" id="PF03799">
    <property type="entry name" value="FtsQ_DivIB_C"/>
    <property type="match status" value="1"/>
</dbReference>
<evidence type="ECO:0000256" key="4">
    <source>
        <dbReference type="ARBA" id="ARBA00022618"/>
    </source>
</evidence>
<comment type="subcellular location">
    <subcellularLocation>
        <location evidence="9">Cell inner membrane</location>
        <topology evidence="9">Single-pass type II membrane protein</topology>
    </subcellularLocation>
    <subcellularLocation>
        <location evidence="1">Membrane</location>
    </subcellularLocation>
    <text evidence="9">Localizes to the division septum.</text>
</comment>
<evidence type="ECO:0000256" key="8">
    <source>
        <dbReference type="ARBA" id="ARBA00023306"/>
    </source>
</evidence>
<dbReference type="Proteomes" id="UP000503308">
    <property type="component" value="Chromosome"/>
</dbReference>
<evidence type="ECO:0000313" key="13">
    <source>
        <dbReference type="Proteomes" id="UP000503308"/>
    </source>
</evidence>
<dbReference type="Gene3D" id="3.40.50.11690">
    <property type="entry name" value="Cell division protein FtsQ/DivIB"/>
    <property type="match status" value="1"/>
</dbReference>
<comment type="function">
    <text evidence="9">Essential cell division protein.</text>
</comment>
<keyword evidence="3 9" id="KW-0997">Cell inner membrane</keyword>
<dbReference type="PANTHER" id="PTHR35851:SF1">
    <property type="entry name" value="CELL DIVISION PROTEIN FTSQ"/>
    <property type="match status" value="1"/>
</dbReference>
<dbReference type="GO" id="GO:0005886">
    <property type="term" value="C:plasma membrane"/>
    <property type="evidence" value="ECO:0007669"/>
    <property type="project" value="UniProtKB-SubCell"/>
</dbReference>
<dbReference type="InterPro" id="IPR045335">
    <property type="entry name" value="FtsQ_C_sf"/>
</dbReference>
<dbReference type="HAMAP" id="MF_00911">
    <property type="entry name" value="FtsQ_subfam"/>
    <property type="match status" value="1"/>
</dbReference>
<keyword evidence="10" id="KW-0732">Signal</keyword>
<evidence type="ECO:0000313" key="12">
    <source>
        <dbReference type="EMBL" id="QJF53136.1"/>
    </source>
</evidence>
<evidence type="ECO:0000256" key="9">
    <source>
        <dbReference type="HAMAP-Rule" id="MF_00911"/>
    </source>
</evidence>